<dbReference type="SUPFAM" id="SSF46689">
    <property type="entry name" value="Homeodomain-like"/>
    <property type="match status" value="1"/>
</dbReference>
<feature type="region of interest" description="Disordered" evidence="5">
    <location>
        <begin position="196"/>
        <end position="228"/>
    </location>
</feature>
<dbReference type="EMBL" id="JAVFKM010000005">
    <property type="protein sequence ID" value="MEF3114279.1"/>
    <property type="molecule type" value="Genomic_DNA"/>
</dbReference>
<evidence type="ECO:0000256" key="1">
    <source>
        <dbReference type="ARBA" id="ARBA00023015"/>
    </source>
</evidence>
<comment type="caution">
    <text evidence="7">The sequence shown here is derived from an EMBL/GenBank/DDBJ whole genome shotgun (WGS) entry which is preliminary data.</text>
</comment>
<keyword evidence="8" id="KW-1185">Reference proteome</keyword>
<evidence type="ECO:0000259" key="6">
    <source>
        <dbReference type="PROSITE" id="PS50977"/>
    </source>
</evidence>
<dbReference type="InterPro" id="IPR001647">
    <property type="entry name" value="HTH_TetR"/>
</dbReference>
<dbReference type="Gene3D" id="1.10.357.10">
    <property type="entry name" value="Tetracycline Repressor, domain 2"/>
    <property type="match status" value="1"/>
</dbReference>
<evidence type="ECO:0000256" key="2">
    <source>
        <dbReference type="ARBA" id="ARBA00023125"/>
    </source>
</evidence>
<dbReference type="Proteomes" id="UP001348265">
    <property type="component" value="Unassembled WGS sequence"/>
</dbReference>
<reference evidence="7 8" key="1">
    <citation type="submission" date="2023-08" db="EMBL/GenBank/DDBJ databases">
        <authorList>
            <person name="Sharma P."/>
            <person name="Verma V."/>
            <person name="Mohan M.K."/>
            <person name="Dubey A.K."/>
        </authorList>
    </citation>
    <scope>NUCLEOTIDE SEQUENCE [LARGE SCALE GENOMIC DNA]</scope>
    <source>
        <strain evidence="7 8">ADP4</strain>
    </source>
</reference>
<dbReference type="InterPro" id="IPR036271">
    <property type="entry name" value="Tet_transcr_reg_TetR-rel_C_sf"/>
</dbReference>
<feature type="DNA-binding region" description="H-T-H motif" evidence="4">
    <location>
        <begin position="38"/>
        <end position="57"/>
    </location>
</feature>
<dbReference type="Pfam" id="PF00440">
    <property type="entry name" value="TetR_N"/>
    <property type="match status" value="1"/>
</dbReference>
<gene>
    <name evidence="7" type="ORF">RB636_13935</name>
</gene>
<evidence type="ECO:0000256" key="3">
    <source>
        <dbReference type="ARBA" id="ARBA00023163"/>
    </source>
</evidence>
<organism evidence="7 8">
    <name type="scientific">Streptomyces chrestomyceticus</name>
    <dbReference type="NCBI Taxonomy" id="68185"/>
    <lineage>
        <taxon>Bacteria</taxon>
        <taxon>Bacillati</taxon>
        <taxon>Actinomycetota</taxon>
        <taxon>Actinomycetes</taxon>
        <taxon>Kitasatosporales</taxon>
        <taxon>Streptomycetaceae</taxon>
        <taxon>Streptomyces</taxon>
    </lineage>
</organism>
<accession>A0ABU7WT74</accession>
<dbReference type="Gene3D" id="1.10.10.60">
    <property type="entry name" value="Homeodomain-like"/>
    <property type="match status" value="1"/>
</dbReference>
<evidence type="ECO:0000313" key="7">
    <source>
        <dbReference type="EMBL" id="MEF3114279.1"/>
    </source>
</evidence>
<feature type="domain" description="HTH tetR-type" evidence="6">
    <location>
        <begin position="15"/>
        <end position="75"/>
    </location>
</feature>
<dbReference type="InterPro" id="IPR011075">
    <property type="entry name" value="TetR_C"/>
</dbReference>
<keyword evidence="2 4" id="KW-0238">DNA-binding</keyword>
<dbReference type="PANTHER" id="PTHR30055:SF148">
    <property type="entry name" value="TETR-FAMILY TRANSCRIPTIONAL REGULATOR"/>
    <property type="match status" value="1"/>
</dbReference>
<dbReference type="Pfam" id="PF16859">
    <property type="entry name" value="TetR_C_11"/>
    <property type="match status" value="1"/>
</dbReference>
<proteinExistence type="predicted"/>
<dbReference type="SUPFAM" id="SSF48498">
    <property type="entry name" value="Tetracyclin repressor-like, C-terminal domain"/>
    <property type="match status" value="1"/>
</dbReference>
<name>A0ABU7WT74_9ACTN</name>
<dbReference type="PROSITE" id="PS50977">
    <property type="entry name" value="HTH_TETR_2"/>
    <property type="match status" value="1"/>
</dbReference>
<dbReference type="InterPro" id="IPR009057">
    <property type="entry name" value="Homeodomain-like_sf"/>
</dbReference>
<keyword evidence="3" id="KW-0804">Transcription</keyword>
<evidence type="ECO:0000256" key="4">
    <source>
        <dbReference type="PROSITE-ProRule" id="PRU00335"/>
    </source>
</evidence>
<protein>
    <submittedName>
        <fullName evidence="7">TetR/AcrR family transcriptional regulator</fullName>
    </submittedName>
</protein>
<evidence type="ECO:0000256" key="5">
    <source>
        <dbReference type="SAM" id="MobiDB-lite"/>
    </source>
</evidence>
<evidence type="ECO:0000313" key="8">
    <source>
        <dbReference type="Proteomes" id="UP001348265"/>
    </source>
</evidence>
<sequence>MTGPQKRGRGRPREAAHEERVLTAAAQLLLEGGVAACTVEAASRRSGVSKPAIYRRWPHRTALAIEAFAAHIDRLVPLVETGDSAHDLVQAVAHLAEYYQGRDGVVFAQLVAAAVLEPGTAELLNARFFAPRRAALRALWERGVARGELDLHVDPDAAIDLLFGPAAFRLLLGHQPVDVDSCVHLARTAVQGLLLTRPTTPPPSPTATGGWNHAPPHRHSPAAPCEVPGTHSRDLAFVQLRPP</sequence>
<dbReference type="InterPro" id="IPR050109">
    <property type="entry name" value="HTH-type_TetR-like_transc_reg"/>
</dbReference>
<dbReference type="RefSeq" id="WP_331786776.1">
    <property type="nucleotide sequence ID" value="NZ_JAVFKM010000005.1"/>
</dbReference>
<dbReference type="PANTHER" id="PTHR30055">
    <property type="entry name" value="HTH-TYPE TRANSCRIPTIONAL REGULATOR RUTR"/>
    <property type="match status" value="1"/>
</dbReference>
<keyword evidence="1" id="KW-0805">Transcription regulation</keyword>